<feature type="region of interest" description="Disordered" evidence="5">
    <location>
        <begin position="1385"/>
        <end position="1472"/>
    </location>
</feature>
<feature type="compositionally biased region" description="Basic and acidic residues" evidence="5">
    <location>
        <begin position="821"/>
        <end position="846"/>
    </location>
</feature>
<name>A0AAF0JEV4_9BASI</name>
<dbReference type="GO" id="GO:0017056">
    <property type="term" value="F:structural constituent of nuclear pore"/>
    <property type="evidence" value="ECO:0007669"/>
    <property type="project" value="TreeGrafter"/>
</dbReference>
<evidence type="ECO:0000313" key="7">
    <source>
        <dbReference type="EMBL" id="WFD44442.1"/>
    </source>
</evidence>
<evidence type="ECO:0000256" key="5">
    <source>
        <dbReference type="SAM" id="MobiDB-lite"/>
    </source>
</evidence>
<feature type="region of interest" description="Disordered" evidence="5">
    <location>
        <begin position="821"/>
        <end position="854"/>
    </location>
</feature>
<evidence type="ECO:0000256" key="2">
    <source>
        <dbReference type="ARBA" id="ARBA00023054"/>
    </source>
</evidence>
<dbReference type="EMBL" id="CP118378">
    <property type="protein sequence ID" value="WFD44442.1"/>
    <property type="molecule type" value="Genomic_DNA"/>
</dbReference>
<feature type="region of interest" description="Disordered" evidence="5">
    <location>
        <begin position="1054"/>
        <end position="1091"/>
    </location>
</feature>
<feature type="coiled-coil region" evidence="4">
    <location>
        <begin position="101"/>
        <end position="230"/>
    </location>
</feature>
<dbReference type="Pfam" id="PF25785">
    <property type="entry name" value="TPR"/>
    <property type="match status" value="1"/>
</dbReference>
<accession>A0AAF0JEV4</accession>
<keyword evidence="2 4" id="KW-0175">Coiled coil</keyword>
<evidence type="ECO:0000259" key="6">
    <source>
        <dbReference type="Pfam" id="PF25785"/>
    </source>
</evidence>
<organism evidence="7 8">
    <name type="scientific">Malassezia psittaci</name>
    <dbReference type="NCBI Taxonomy" id="1821823"/>
    <lineage>
        <taxon>Eukaryota</taxon>
        <taxon>Fungi</taxon>
        <taxon>Dikarya</taxon>
        <taxon>Basidiomycota</taxon>
        <taxon>Ustilaginomycotina</taxon>
        <taxon>Malasseziomycetes</taxon>
        <taxon>Malasseziales</taxon>
        <taxon>Malasseziaceae</taxon>
        <taxon>Malassezia</taxon>
    </lineage>
</organism>
<feature type="domain" description="NUA/TPR/MLP1-2-like" evidence="6">
    <location>
        <begin position="351"/>
        <end position="453"/>
    </location>
</feature>
<feature type="region of interest" description="Disordered" evidence="5">
    <location>
        <begin position="391"/>
        <end position="412"/>
    </location>
</feature>
<feature type="compositionally biased region" description="Basic residues" evidence="5">
    <location>
        <begin position="1701"/>
        <end position="1712"/>
    </location>
</feature>
<dbReference type="Proteomes" id="UP001214628">
    <property type="component" value="Chromosome 4"/>
</dbReference>
<keyword evidence="8" id="KW-1185">Reference proteome</keyword>
<proteinExistence type="predicted"/>
<feature type="coiled-coil region" evidence="4">
    <location>
        <begin position="1104"/>
        <end position="1145"/>
    </location>
</feature>
<feature type="coiled-coil region" evidence="4">
    <location>
        <begin position="1"/>
        <end position="49"/>
    </location>
</feature>
<dbReference type="GO" id="GO:0005643">
    <property type="term" value="C:nuclear pore"/>
    <property type="evidence" value="ECO:0007669"/>
    <property type="project" value="TreeGrafter"/>
</dbReference>
<evidence type="ECO:0000256" key="1">
    <source>
        <dbReference type="ARBA" id="ARBA00004123"/>
    </source>
</evidence>
<evidence type="ECO:0000256" key="4">
    <source>
        <dbReference type="SAM" id="Coils"/>
    </source>
</evidence>
<evidence type="ECO:0000256" key="3">
    <source>
        <dbReference type="ARBA" id="ARBA00023242"/>
    </source>
</evidence>
<keyword evidence="3" id="KW-0539">Nucleus</keyword>
<evidence type="ECO:0000313" key="8">
    <source>
        <dbReference type="Proteomes" id="UP001214628"/>
    </source>
</evidence>
<feature type="coiled-coil region" evidence="4">
    <location>
        <begin position="1472"/>
        <end position="1499"/>
    </location>
</feature>
<gene>
    <name evidence="7" type="primary">MLP1</name>
    <name evidence="7" type="ORF">MPSI1_003110</name>
</gene>
<dbReference type="InterPro" id="IPR057974">
    <property type="entry name" value="NUA/TPR/MLP1-2-like_dom"/>
</dbReference>
<sequence>MGDLEARIEALEEEKRKLLSSWQHERQENALKDEELSALSERNQNMRTELMQTTLALELAQGAEKSGQTRSLEQQLSLARQDADWVRQELAKEHEARAASCAELTSRLSQSETALELAKQERNSIGMQLAHTERALKDLQLKHTDTNNRVVQLQSSLASQEHDARLEIEGLKRSVNLSEARVQHAEQRAAQLEATCDELVTKAGERQDDAERAIEEQQQYSQTLQEENHALQTALDRLAGALGIDIKDGNIQSAPQPSTTASIASRVQHEGKSFSDVYVDLVRTQEELRRERIETGRLEGVLAEVMADLDAHAPQLKAQRDENVQLREALDEAYANLASSNAAREAAESNTNELRAESKRVQQENKQLVMQLSDAEYQVRTLMREVLLLQDPSSEQRLEDDGTPLGTPPSSDDVHAVITKELVTFRSLTELCTQNARLLHAVRELGTRMEAMENTTTADQAIEEATQLLEQVREELGVEKKTAKDALRERDMYRDACLATETKPVPSLPTVDENLQAELASLRAENQRMIIARDSAQERVAVLQTSTELHESQMHELRNQLDRLHALLSSRDHTIETKELALLHAQNKLDQVQSELHSTVTEAKILAEQRDHLQDENAKLQIAHTTAEHALAQAQGLKGEDLHKQSSELVHLRDELAQLRIALATAEARASDEQKQASNAALRREVETRALQERLDALIQQHTQAREALASSQANAMHAERRALDLQSQLEQAKGYTALFEKQLTAIEESRRAAAAAALGLQDVATESGLTPERQLEMELQDLRRGRAAAQAESLEAQAKLQESVELRNELQKSITAIEQERDTAQAEKQAAESRASQLEEEHQRASEAQSSEIQALKDQLNQVQSELHDAQTNFAQEKRALEDTLAGLNHAESNAASEAPLAWEEVRKFSRLAKEAETRANEALQTQQEAEREVERLRDALHRAMSEADSLRHARDVAAAESNQHALSTEAQLRQHEKTIETLKTQRDELQEQNTQLHTHLEAVSSSSAGASEELANAGDLHKVIRYLRREKDALELQLELVRHEQTRLQQSLQKAQQEVKETSAQASETGTQAAQPESDTATETPSASQAQYSELLDKINQLSSLRELVATLKEAKAALESRVESLTEQLHAAQQQLQPSQEQLQATQVELDTCQTHLRVVQEDVNRWKSRTENLLKSNGVTDAMEKLESERQQAQTAIEQAQAELASEKSRLSNELQTANARFEQLREQVRARITQERRSVAEATERNNQLQQEKDSAIAQIEEEKQALQNKISELEKANAELLARPSEDSVKETPASAENSETVPEKSVEEPGDTSAKDTGAAWESQKAQLEESLRLKSEECEKHKNFARTFLKDKRAAEAQVKTQLARIEELEEKLAALDKVQAENTNPESTTSTQADGDQNVKPESSQEAPLSTNGQKDLSSATDSPGTEQKSDTDSVTQPTPNESSNAAASADTAEEQTSTAKDTEALRARIAELERLLALANERIAELEAANASTTSSKDAKIEELTKQLSAPDGLQAAIEAKEAELKAHYQPLLQSRYDDGKHEATLRNTIMLKQRDNKITKLTNEIQELKTKLGLETPQAAAKTDSTDAKNDSAPKSDPASTDESKSQPNRPAVVRGNAPSRGGKSSGPKPVPLLQRSSAKPAEGTSIRGAAATRGTPAKGRGALTVAGGAKRKREVNVTSAGENESKSKTTLKKSKNQGDS</sequence>
<feature type="coiled-coil region" evidence="4">
    <location>
        <begin position="907"/>
        <end position="1001"/>
    </location>
</feature>
<feature type="region of interest" description="Disordered" evidence="5">
    <location>
        <begin position="1580"/>
        <end position="1712"/>
    </location>
</feature>
<reference evidence="7" key="1">
    <citation type="submission" date="2023-02" db="EMBL/GenBank/DDBJ databases">
        <title>Mating type loci evolution in Malassezia.</title>
        <authorList>
            <person name="Coelho M.A."/>
        </authorList>
    </citation>
    <scope>NUCLEOTIDE SEQUENCE</scope>
    <source>
        <strain evidence="7">CBS 14136</strain>
    </source>
</reference>
<dbReference type="GO" id="GO:0006406">
    <property type="term" value="P:mRNA export from nucleus"/>
    <property type="evidence" value="ECO:0007669"/>
    <property type="project" value="TreeGrafter"/>
</dbReference>
<feature type="compositionally biased region" description="Basic and acidic residues" evidence="5">
    <location>
        <begin position="1595"/>
        <end position="1605"/>
    </location>
</feature>
<feature type="coiled-coil region" evidence="4">
    <location>
        <begin position="455"/>
        <end position="715"/>
    </location>
</feature>
<dbReference type="PANTHER" id="PTHR18898">
    <property type="entry name" value="NUCLEOPROTEIN TPR-RELATED"/>
    <property type="match status" value="1"/>
</dbReference>
<feature type="coiled-coil region" evidence="4">
    <location>
        <begin position="316"/>
        <end position="371"/>
    </location>
</feature>
<comment type="subcellular location">
    <subcellularLocation>
        <location evidence="1">Nucleus</location>
    </subcellularLocation>
</comment>
<feature type="region of interest" description="Disordered" evidence="5">
    <location>
        <begin position="1287"/>
        <end position="1334"/>
    </location>
</feature>
<feature type="compositionally biased region" description="Polar residues" evidence="5">
    <location>
        <begin position="1389"/>
        <end position="1456"/>
    </location>
</feature>
<dbReference type="PANTHER" id="PTHR18898:SF2">
    <property type="entry name" value="NUCLEOPROTEIN TPR"/>
    <property type="match status" value="1"/>
</dbReference>
<feature type="compositionally biased region" description="Polar residues" evidence="5">
    <location>
        <begin position="1609"/>
        <end position="1620"/>
    </location>
</feature>
<protein>
    <submittedName>
        <fullName evidence="7">Protein mlp1</fullName>
    </submittedName>
</protein>